<sequence length="63" mass="7214">MIIIMIIIIKNTTRGLSDRFPTVDFPTLPTETYGITCTRVMPFFYGRPAQAHGAWRHKRASCD</sequence>
<gene>
    <name evidence="1" type="ORF">FMA36_01490</name>
</gene>
<dbReference type="EMBL" id="CP041348">
    <property type="protein sequence ID" value="QHC34351.1"/>
    <property type="molecule type" value="Genomic_DNA"/>
</dbReference>
<reference evidence="1 2" key="1">
    <citation type="journal article" date="2020" name="Carbohydr. Polym.">
        <title>Characterization and optimization of production of bacterial cellulose from strain CGMCC 17276 based on whole-genome analysis.</title>
        <authorList>
            <person name="Lu T."/>
            <person name="Gao H."/>
            <person name="Liao B."/>
            <person name="Wu J."/>
            <person name="Zhang W."/>
            <person name="Huang J."/>
            <person name="Liu M."/>
            <person name="Huang J."/>
            <person name="Chang Z."/>
            <person name="Jin M."/>
            <person name="Yi Z."/>
            <person name="Jiang D."/>
        </authorList>
    </citation>
    <scope>NUCLEOTIDE SEQUENCE [LARGE SCALE GENOMIC DNA]</scope>
    <source>
        <strain evidence="1 2">CGMCC 17276</strain>
    </source>
</reference>
<name>A0A857FJJ4_KOMXY</name>
<protein>
    <submittedName>
        <fullName evidence="1">Uncharacterized protein</fullName>
    </submittedName>
</protein>
<evidence type="ECO:0000313" key="2">
    <source>
        <dbReference type="Proteomes" id="UP000464674"/>
    </source>
</evidence>
<proteinExistence type="predicted"/>
<accession>A0A857FJJ4</accession>
<dbReference type="AlphaFoldDB" id="A0A857FJJ4"/>
<dbReference type="Proteomes" id="UP000464674">
    <property type="component" value="Chromosome"/>
</dbReference>
<organism evidence="1 2">
    <name type="scientific">Komagataeibacter xylinus</name>
    <name type="common">Gluconacetobacter xylinus</name>
    <dbReference type="NCBI Taxonomy" id="28448"/>
    <lineage>
        <taxon>Bacteria</taxon>
        <taxon>Pseudomonadati</taxon>
        <taxon>Pseudomonadota</taxon>
        <taxon>Alphaproteobacteria</taxon>
        <taxon>Acetobacterales</taxon>
        <taxon>Acetobacteraceae</taxon>
        <taxon>Komagataeibacter</taxon>
    </lineage>
</organism>
<evidence type="ECO:0000313" key="1">
    <source>
        <dbReference type="EMBL" id="QHC34351.1"/>
    </source>
</evidence>